<feature type="compositionally biased region" description="Polar residues" evidence="1">
    <location>
        <begin position="876"/>
        <end position="888"/>
    </location>
</feature>
<feature type="region of interest" description="Disordered" evidence="1">
    <location>
        <begin position="490"/>
        <end position="525"/>
    </location>
</feature>
<feature type="compositionally biased region" description="Pro residues" evidence="1">
    <location>
        <begin position="500"/>
        <end position="510"/>
    </location>
</feature>
<evidence type="ECO:0000313" key="2">
    <source>
        <dbReference type="EMBL" id="KAF4492928.1"/>
    </source>
</evidence>
<feature type="compositionally biased region" description="Basic and acidic residues" evidence="1">
    <location>
        <begin position="631"/>
        <end position="645"/>
    </location>
</feature>
<feature type="compositionally biased region" description="Low complexity" evidence="1">
    <location>
        <begin position="575"/>
        <end position="590"/>
    </location>
</feature>
<comment type="caution">
    <text evidence="2">The sequence shown here is derived from an EMBL/GenBank/DDBJ whole genome shotgun (WGS) entry which is preliminary data.</text>
</comment>
<feature type="compositionally biased region" description="Basic and acidic residues" evidence="1">
    <location>
        <begin position="920"/>
        <end position="936"/>
    </location>
</feature>
<feature type="compositionally biased region" description="Polar residues" evidence="1">
    <location>
        <begin position="620"/>
        <end position="629"/>
    </location>
</feature>
<dbReference type="RefSeq" id="XP_066009980.1">
    <property type="nucleotide sequence ID" value="XM_066150702.1"/>
</dbReference>
<feature type="region of interest" description="Disordered" evidence="1">
    <location>
        <begin position="548"/>
        <end position="653"/>
    </location>
</feature>
<evidence type="ECO:0000313" key="3">
    <source>
        <dbReference type="Proteomes" id="UP000011096"/>
    </source>
</evidence>
<dbReference type="Proteomes" id="UP000011096">
    <property type="component" value="Unassembled WGS sequence"/>
</dbReference>
<feature type="region of interest" description="Disordered" evidence="1">
    <location>
        <begin position="847"/>
        <end position="1016"/>
    </location>
</feature>
<dbReference type="GeneID" id="43616249"/>
<dbReference type="AlphaFoldDB" id="A0A7J6JR94"/>
<reference evidence="2 3" key="1">
    <citation type="submission" date="2012-08" db="EMBL/GenBank/DDBJ databases">
        <authorList>
            <person name="Gan P.H.P."/>
            <person name="Ikeda K."/>
            <person name="Irieda H."/>
            <person name="Narusaka M."/>
            <person name="O'Connell R.J."/>
            <person name="Narusaka Y."/>
            <person name="Takano Y."/>
            <person name="Kubo Y."/>
            <person name="Shirasu K."/>
        </authorList>
    </citation>
    <scope>NUCLEOTIDE SEQUENCE [LARGE SCALE GENOMIC DNA]</scope>
    <source>
        <strain evidence="2 3">Nara gc5</strain>
    </source>
</reference>
<protein>
    <recommendedName>
        <fullName evidence="4">Pt repeat family protein</fullName>
    </recommendedName>
</protein>
<feature type="compositionally biased region" description="Polar residues" evidence="1">
    <location>
        <begin position="550"/>
        <end position="574"/>
    </location>
</feature>
<feature type="compositionally biased region" description="Polar residues" evidence="1">
    <location>
        <begin position="943"/>
        <end position="962"/>
    </location>
</feature>
<organism evidence="2 3">
    <name type="scientific">Colletotrichum fructicola (strain Nara gc5)</name>
    <name type="common">Anthracnose fungus</name>
    <name type="synonym">Colletotrichum gloeosporioides (strain Nara gc5)</name>
    <dbReference type="NCBI Taxonomy" id="1213859"/>
    <lineage>
        <taxon>Eukaryota</taxon>
        <taxon>Fungi</taxon>
        <taxon>Dikarya</taxon>
        <taxon>Ascomycota</taxon>
        <taxon>Pezizomycotina</taxon>
        <taxon>Sordariomycetes</taxon>
        <taxon>Hypocreomycetidae</taxon>
        <taxon>Glomerellales</taxon>
        <taxon>Glomerellaceae</taxon>
        <taxon>Colletotrichum</taxon>
        <taxon>Colletotrichum gloeosporioides species complex</taxon>
    </lineage>
</organism>
<reference evidence="2 3" key="2">
    <citation type="submission" date="2020-04" db="EMBL/GenBank/DDBJ databases">
        <title>Genome sequencing and assembly of multiple isolates from the Colletotrichum gloeosporioides species complex.</title>
        <authorList>
            <person name="Gan P."/>
            <person name="Shirasu K."/>
        </authorList>
    </citation>
    <scope>NUCLEOTIDE SEQUENCE [LARGE SCALE GENOMIC DNA]</scope>
    <source>
        <strain evidence="2 3">Nara gc5</strain>
    </source>
</reference>
<evidence type="ECO:0008006" key="4">
    <source>
        <dbReference type="Google" id="ProtNLM"/>
    </source>
</evidence>
<evidence type="ECO:0000256" key="1">
    <source>
        <dbReference type="SAM" id="MobiDB-lite"/>
    </source>
</evidence>
<dbReference type="EMBL" id="ANPB02000001">
    <property type="protein sequence ID" value="KAF4492928.1"/>
    <property type="molecule type" value="Genomic_DNA"/>
</dbReference>
<proteinExistence type="predicted"/>
<accession>A0A7J6JR94</accession>
<keyword evidence="3" id="KW-1185">Reference proteome</keyword>
<sequence>MAEADLVRPATSYSGASGIQRRFLLSSPGRPRTASGLGDPKFEKTPSTALQYLASHGFQPTDQLCHTLIRRLTHCSTELLTRRDSTALERSIPQIGDGKPLRFELIYQVYRGGPEPWATKSFKSYQKFPLDKSTAMEVARSTDRIIGSFLNLHDRSFRWMHGKIRERSGSELEILKPLSNPVSLLHIPQSRFIDTTQDWEFVPGYEITLHFRSRCKSRRQREWERTITLKSTQSSPLTLSHGEDMAWVLSTAMQRSLDSRKMAFDRQHRSCNRFDYLEECHHSEQNAVHVNFQIRNQLGLDHRHLRRELDSNLLLFQDPNGLDCEQFVNQLEHAFTAVRDDTDKELNEMDDLRLTVYELSGRGWKAGKPFAVCLDSTACYSRRTVKAVLDRVQTGVADILGGHDMSITLMVHKRGHLVLDKTLVARSPYYATGQRQGEDPETIKEMFLTRLKDRIRSDISMVVKDTCSLSDAEPQNIRVVERPVSAANDPAEMEALPSSSPLPIPTPHGPVPDSFDESSNEPSELLARDETLQSDGGVETMADGVIGTVGHSQQPETPAKATSKSLSFSSAEDATSTYQSSSSTPSLVDSDIAVGPSTPTMARFNGPRQFNLFGKGPRSISRQSLTSIDSDADKRSLADSQRTTEPEDVQVSDSKLGLTLVEPRSAPVADSLEPQQETATQEPVFEGWLEYCCVPIEEEEVAAPEAPVEEVTTAAEEPTTDLVIVVTPVEESTSEPAIVFTPDEESTTEPVIAIIPDEESTTEPAIVISTEEEPTPPALPSLPLEGYLEYAVEPIIEEDEDDSDGEYHDADSIAPAAFMSSPSSFATAAETSLNSPISLDFAMSSNFKADNTTSAPNFLEVTKTDPVVEDAEQKPAPTSQVDACTSSHDTTEPTPIPLIPETIEPSPVPEAEKPSPVPTEPREPRLDPAAEIHRDPSFLVLNQAPSVSSEAPRTPTSDSASFSDKDDEPHEPSTPPLMTETEDSDYSEPSEPTLPFPEFAVDDTPGPDDAKSKSLSHWTLPRASFSADDFIDNYLGHHRKMSIPRALYPRPNSLYTLKNSSTMSLGHGRKVSLPTAGIFGIHESSRLDLGLRGALFGLASLKKQGGLERKRSQVLLKLENDKGMVIVPGSHSNPSSRRNSEARGIGGAGVLGLGNAYAF</sequence>
<dbReference type="OrthoDB" id="5144858at2759"/>
<feature type="compositionally biased region" description="Polar residues" evidence="1">
    <location>
        <begin position="847"/>
        <end position="856"/>
    </location>
</feature>
<dbReference type="InParanoid" id="A0A7J6JR94"/>
<gene>
    <name evidence="2" type="ORF">CGGC5_v000659</name>
</gene>
<name>A0A7J6JR94_COLFN</name>